<reference evidence="2 3" key="1">
    <citation type="submission" date="2017-03" db="EMBL/GenBank/DDBJ databases">
        <title>WGS assembly of Porphyra umbilicalis.</title>
        <authorList>
            <person name="Brawley S.H."/>
            <person name="Blouin N.A."/>
            <person name="Ficko-Blean E."/>
            <person name="Wheeler G.L."/>
            <person name="Lohr M."/>
            <person name="Goodson H.V."/>
            <person name="Jenkins J.W."/>
            <person name="Blaby-Haas C.E."/>
            <person name="Helliwell K.E."/>
            <person name="Chan C."/>
            <person name="Marriage T."/>
            <person name="Bhattacharya D."/>
            <person name="Klein A.S."/>
            <person name="Badis Y."/>
            <person name="Brodie J."/>
            <person name="Cao Y."/>
            <person name="Collen J."/>
            <person name="Dittami S.M."/>
            <person name="Gachon C.M."/>
            <person name="Green B.R."/>
            <person name="Karpowicz S."/>
            <person name="Kim J.W."/>
            <person name="Kudahl U."/>
            <person name="Lin S."/>
            <person name="Michel G."/>
            <person name="Mittag M."/>
            <person name="Olson B.J."/>
            <person name="Pangilinan J."/>
            <person name="Peng Y."/>
            <person name="Qiu H."/>
            <person name="Shu S."/>
            <person name="Singer J.T."/>
            <person name="Smith A.G."/>
            <person name="Sprecher B.N."/>
            <person name="Wagner V."/>
            <person name="Wang W."/>
            <person name="Wang Z.-Y."/>
            <person name="Yan J."/>
            <person name="Yarish C."/>
            <person name="Zoeuner-Riek S."/>
            <person name="Zhuang Y."/>
            <person name="Zou Y."/>
            <person name="Lindquist E.A."/>
            <person name="Grimwood J."/>
            <person name="Barry K."/>
            <person name="Rokhsar D.S."/>
            <person name="Schmutz J."/>
            <person name="Stiller J.W."/>
            <person name="Grossman A.R."/>
            <person name="Prochnik S.E."/>
        </authorList>
    </citation>
    <scope>NUCLEOTIDE SEQUENCE [LARGE SCALE GENOMIC DNA]</scope>
    <source>
        <strain evidence="2">4086291</strain>
    </source>
</reference>
<feature type="compositionally biased region" description="Gly residues" evidence="1">
    <location>
        <begin position="273"/>
        <end position="282"/>
    </location>
</feature>
<dbReference type="EMBL" id="KV920387">
    <property type="protein sequence ID" value="OSX68543.1"/>
    <property type="molecule type" value="Genomic_DNA"/>
</dbReference>
<feature type="non-terminal residue" evidence="2">
    <location>
        <position position="398"/>
    </location>
</feature>
<protein>
    <submittedName>
        <fullName evidence="2">Uncharacterized protein</fullName>
    </submittedName>
</protein>
<feature type="compositionally biased region" description="Basic and acidic residues" evidence="1">
    <location>
        <begin position="283"/>
        <end position="300"/>
    </location>
</feature>
<feature type="non-terminal residue" evidence="2">
    <location>
        <position position="1"/>
    </location>
</feature>
<dbReference type="AlphaFoldDB" id="A0A1X6NJL5"/>
<dbReference type="Proteomes" id="UP000218209">
    <property type="component" value="Unassembled WGS sequence"/>
</dbReference>
<feature type="compositionally biased region" description="Basic residues" evidence="1">
    <location>
        <begin position="56"/>
        <end position="65"/>
    </location>
</feature>
<proteinExistence type="predicted"/>
<feature type="compositionally biased region" description="Basic residues" evidence="1">
    <location>
        <begin position="254"/>
        <end position="263"/>
    </location>
</feature>
<feature type="region of interest" description="Disordered" evidence="1">
    <location>
        <begin position="39"/>
        <end position="95"/>
    </location>
</feature>
<name>A0A1X6NJL5_PORUM</name>
<feature type="compositionally biased region" description="Basic residues" evidence="1">
    <location>
        <begin position="73"/>
        <end position="89"/>
    </location>
</feature>
<feature type="region of interest" description="Disordered" evidence="1">
    <location>
        <begin position="254"/>
        <end position="303"/>
    </location>
</feature>
<gene>
    <name evidence="2" type="ORF">BU14_2605s0001</name>
</gene>
<accession>A0A1X6NJL5</accession>
<sequence>HHVGHRRRVVHHGLQAAAARKVFRHGPHGGVAHEALEARGHARRHAAGRAAAATRARPRPRRRRGAGADRRAAGARRRLPRRPRRRGGERRRDFGAPRVERRRVLQRLHLLLGHPQVPVRRREALVGAHKARLDLNRRLAIVERVDVGGLVDLGRRPVGQVHGGAGAARQGGRVEALRFRIVFAQQRVVARRFERLGRRNVLGGRRAVCRAIGVGGGGVKLGPRRRHPRVIVGRALRDAVKELGLFEGAEELVKRRRRRRRRSSPAGGRGRRGGSAGGGRDGGYAERSRPRLIDGDEGGRVGRRGGHAAEVIGAGESVRGGSQVARLGRVRVRGGRQVVDDGGHRAALVRVGHGGGRCRAQRRARTYRGGTVIGHRSCQRQVGVGATILVRARAMTTG</sequence>
<keyword evidence="3" id="KW-1185">Reference proteome</keyword>
<evidence type="ECO:0000256" key="1">
    <source>
        <dbReference type="SAM" id="MobiDB-lite"/>
    </source>
</evidence>
<evidence type="ECO:0000313" key="2">
    <source>
        <dbReference type="EMBL" id="OSX68543.1"/>
    </source>
</evidence>
<evidence type="ECO:0000313" key="3">
    <source>
        <dbReference type="Proteomes" id="UP000218209"/>
    </source>
</evidence>
<organism evidence="2 3">
    <name type="scientific">Porphyra umbilicalis</name>
    <name type="common">Purple laver</name>
    <name type="synonym">Red alga</name>
    <dbReference type="NCBI Taxonomy" id="2786"/>
    <lineage>
        <taxon>Eukaryota</taxon>
        <taxon>Rhodophyta</taxon>
        <taxon>Bangiophyceae</taxon>
        <taxon>Bangiales</taxon>
        <taxon>Bangiaceae</taxon>
        <taxon>Porphyra</taxon>
    </lineage>
</organism>